<organism evidence="2 3">
    <name type="scientific">Rugosimonospora africana</name>
    <dbReference type="NCBI Taxonomy" id="556532"/>
    <lineage>
        <taxon>Bacteria</taxon>
        <taxon>Bacillati</taxon>
        <taxon>Actinomycetota</taxon>
        <taxon>Actinomycetes</taxon>
        <taxon>Micromonosporales</taxon>
        <taxon>Micromonosporaceae</taxon>
        <taxon>Rugosimonospora</taxon>
    </lineage>
</organism>
<dbReference type="Proteomes" id="UP000642748">
    <property type="component" value="Unassembled WGS sequence"/>
</dbReference>
<feature type="compositionally biased region" description="Low complexity" evidence="1">
    <location>
        <begin position="124"/>
        <end position="139"/>
    </location>
</feature>
<evidence type="ECO:0008006" key="4">
    <source>
        <dbReference type="Google" id="ProtNLM"/>
    </source>
</evidence>
<dbReference type="PANTHER" id="PTHR47691">
    <property type="entry name" value="REGULATOR-RELATED"/>
    <property type="match status" value="1"/>
</dbReference>
<dbReference type="RefSeq" id="WP_203923890.1">
    <property type="nucleotide sequence ID" value="NZ_BONZ01000097.1"/>
</dbReference>
<reference evidence="2" key="1">
    <citation type="submission" date="2021-01" db="EMBL/GenBank/DDBJ databases">
        <title>Whole genome shotgun sequence of Rugosimonospora africana NBRC 104875.</title>
        <authorList>
            <person name="Komaki H."/>
            <person name="Tamura T."/>
        </authorList>
    </citation>
    <scope>NUCLEOTIDE SEQUENCE</scope>
    <source>
        <strain evidence="2">NBRC 104875</strain>
    </source>
</reference>
<evidence type="ECO:0000313" key="3">
    <source>
        <dbReference type="Proteomes" id="UP000642748"/>
    </source>
</evidence>
<keyword evidence="3" id="KW-1185">Reference proteome</keyword>
<evidence type="ECO:0000313" key="2">
    <source>
        <dbReference type="EMBL" id="GIH20462.1"/>
    </source>
</evidence>
<comment type="caution">
    <text evidence="2">The sequence shown here is derived from an EMBL/GenBank/DDBJ whole genome shotgun (WGS) entry which is preliminary data.</text>
</comment>
<proteinExistence type="predicted"/>
<accession>A0A8J3R2R0</accession>
<gene>
    <name evidence="2" type="ORF">Raf01_86340</name>
</gene>
<dbReference type="SUPFAM" id="SSF52540">
    <property type="entry name" value="P-loop containing nucleoside triphosphate hydrolases"/>
    <property type="match status" value="1"/>
</dbReference>
<dbReference type="GO" id="GO:0043531">
    <property type="term" value="F:ADP binding"/>
    <property type="evidence" value="ECO:0007669"/>
    <property type="project" value="InterPro"/>
</dbReference>
<dbReference type="AlphaFoldDB" id="A0A8J3R2R0"/>
<dbReference type="EMBL" id="BONZ01000097">
    <property type="protein sequence ID" value="GIH20462.1"/>
    <property type="molecule type" value="Genomic_DNA"/>
</dbReference>
<dbReference type="InterPro" id="IPR027417">
    <property type="entry name" value="P-loop_NTPase"/>
</dbReference>
<evidence type="ECO:0000256" key="1">
    <source>
        <dbReference type="SAM" id="MobiDB-lite"/>
    </source>
</evidence>
<protein>
    <recommendedName>
        <fullName evidence="4">NB-ARC domain-containing protein</fullName>
    </recommendedName>
</protein>
<dbReference type="Gene3D" id="3.40.50.300">
    <property type="entry name" value="P-loop containing nucleotide triphosphate hydrolases"/>
    <property type="match status" value="1"/>
</dbReference>
<dbReference type="PANTHER" id="PTHR47691:SF3">
    <property type="entry name" value="HTH-TYPE TRANSCRIPTIONAL REGULATOR RV0890C-RELATED"/>
    <property type="match status" value="1"/>
</dbReference>
<feature type="region of interest" description="Disordered" evidence="1">
    <location>
        <begin position="117"/>
        <end position="139"/>
    </location>
</feature>
<dbReference type="PRINTS" id="PR00364">
    <property type="entry name" value="DISEASERSIST"/>
</dbReference>
<name>A0A8J3R2R0_9ACTN</name>
<sequence length="475" mass="50681">MNSLHPSDPGAPIVGDAAEELLQQFCRDLRLFWEQAGGPSLRVLSGRVGLGKSQVGAILGGEVRRLPDWAVVRALIGCCHEYARAHRRLQYVTVGVGVVEFWRPRYSAVDNTLRLAGRRGRTTGGPRAQGQAAGDAAPGARAVPRELPMAVRCFTGRSAELSALSAVVDEPGGDGRLVVAVVSGTAGAGKTALAIEWAHRAASRFPDGQLYVDLRGYDPDRPMNAADVLARFLGVLGVPDPERPLDLDGRATRYRTAIAGRRMLIVLDNASTVDQVRPLLPGTASATVLVTSRDSLAGLIARDGAHRISLDVLPSADAHTLLRRLIGPRADAEPGAVATLTERCAQLPLALRNAAELATARPASTLTELGNELADRQRRLELLDAGGDPRTAVSAIFSWSVRRLPLDVARTFRLLGLYSGADFDAYDTAALVNGDLSTAQRSLDMLARAHLIHPTMGGRHGMHDLLRAYAASRAM</sequence>